<sequence>MRRRILPVGSRIDSSISRGGYRHLQIPEKNRVIIEVSFEKKKNIPRIEMLETSKSPKEIINEDSRMSAKRHNYLEITKSTAITSHSSDSISLRDSQQRNNGNTRRELPYEIRRELKLSKQQPFGSSCAVNNGNATTAPPSTKAVKSDAKSLVSFTDKAAVHGDSVKRKTVIQASTSELLRGLGQYLSQRCRVRHFEPAHLVMWLRTVDRALLLQVISDHSIHFITFAVIIRLEHC</sequence>
<name>A0A914S6Z2_PAREQ</name>
<evidence type="ECO:0000256" key="1">
    <source>
        <dbReference type="ARBA" id="ARBA00010175"/>
    </source>
</evidence>
<dbReference type="PANTHER" id="PTHR23401">
    <property type="entry name" value="CYCLIN DEPENDANT KINASE-5 ACTIVATOR"/>
    <property type="match status" value="1"/>
</dbReference>
<keyword evidence="3" id="KW-1185">Reference proteome</keyword>
<protein>
    <submittedName>
        <fullName evidence="4">Uncharacterized protein</fullName>
    </submittedName>
</protein>
<proteinExistence type="inferred from homology"/>
<feature type="region of interest" description="Disordered" evidence="2">
    <location>
        <begin position="84"/>
        <end position="107"/>
    </location>
</feature>
<evidence type="ECO:0000313" key="3">
    <source>
        <dbReference type="Proteomes" id="UP000887564"/>
    </source>
</evidence>
<evidence type="ECO:0000313" key="4">
    <source>
        <dbReference type="WBParaSite" id="PEQ_0001295401-mRNA-1"/>
    </source>
</evidence>
<dbReference type="SUPFAM" id="SSF47954">
    <property type="entry name" value="Cyclin-like"/>
    <property type="match status" value="1"/>
</dbReference>
<dbReference type="GO" id="GO:0030426">
    <property type="term" value="C:growth cone"/>
    <property type="evidence" value="ECO:0007669"/>
    <property type="project" value="TreeGrafter"/>
</dbReference>
<dbReference type="Proteomes" id="UP000887564">
    <property type="component" value="Unplaced"/>
</dbReference>
<dbReference type="GO" id="GO:0007411">
    <property type="term" value="P:axon guidance"/>
    <property type="evidence" value="ECO:0007669"/>
    <property type="project" value="TreeGrafter"/>
</dbReference>
<evidence type="ECO:0000256" key="2">
    <source>
        <dbReference type="SAM" id="MobiDB-lite"/>
    </source>
</evidence>
<feature type="compositionally biased region" description="Polar residues" evidence="2">
    <location>
        <begin position="122"/>
        <end position="139"/>
    </location>
</feature>
<feature type="compositionally biased region" description="Low complexity" evidence="2">
    <location>
        <begin position="84"/>
        <end position="98"/>
    </location>
</feature>
<dbReference type="Pfam" id="PF03261">
    <property type="entry name" value="CDK5_activator"/>
    <property type="match status" value="1"/>
</dbReference>
<dbReference type="InterPro" id="IPR004944">
    <property type="entry name" value="CDK5_activator"/>
</dbReference>
<dbReference type="GO" id="GO:0019901">
    <property type="term" value="F:protein kinase binding"/>
    <property type="evidence" value="ECO:0007669"/>
    <property type="project" value="TreeGrafter"/>
</dbReference>
<comment type="similarity">
    <text evidence="1">Belongs to the cyclin-dependent kinase 5 activator family.</text>
</comment>
<feature type="region of interest" description="Disordered" evidence="2">
    <location>
        <begin position="122"/>
        <end position="141"/>
    </location>
</feature>
<dbReference type="InterPro" id="IPR036915">
    <property type="entry name" value="Cyclin-like_sf"/>
</dbReference>
<dbReference type="Gene3D" id="1.10.472.10">
    <property type="entry name" value="Cyclin-like"/>
    <property type="match status" value="1"/>
</dbReference>
<dbReference type="GO" id="GO:0005737">
    <property type="term" value="C:cytoplasm"/>
    <property type="evidence" value="ECO:0007669"/>
    <property type="project" value="TreeGrafter"/>
</dbReference>
<dbReference type="GO" id="GO:0061575">
    <property type="term" value="F:cyclin-dependent protein serine/threonine kinase activator activity"/>
    <property type="evidence" value="ECO:0007669"/>
    <property type="project" value="InterPro"/>
</dbReference>
<accession>A0A914S6Z2</accession>
<dbReference type="AlphaFoldDB" id="A0A914S6Z2"/>
<dbReference type="GO" id="GO:0016533">
    <property type="term" value="C:protein kinase 5 complex"/>
    <property type="evidence" value="ECO:0007669"/>
    <property type="project" value="InterPro"/>
</dbReference>
<reference evidence="4" key="1">
    <citation type="submission" date="2022-11" db="UniProtKB">
        <authorList>
            <consortium name="WormBaseParasite"/>
        </authorList>
    </citation>
    <scope>IDENTIFICATION</scope>
</reference>
<dbReference type="PANTHER" id="PTHR23401:SF0">
    <property type="entry name" value="CYCLIN-DEPENDENT KINASE 5 ACTIVATOR"/>
    <property type="match status" value="1"/>
</dbReference>
<dbReference type="WBParaSite" id="PEQ_0001295401-mRNA-1">
    <property type="protein sequence ID" value="PEQ_0001295401-mRNA-1"/>
    <property type="gene ID" value="PEQ_0001295401"/>
</dbReference>
<organism evidence="3 4">
    <name type="scientific">Parascaris equorum</name>
    <name type="common">Equine roundworm</name>
    <dbReference type="NCBI Taxonomy" id="6256"/>
    <lineage>
        <taxon>Eukaryota</taxon>
        <taxon>Metazoa</taxon>
        <taxon>Ecdysozoa</taxon>
        <taxon>Nematoda</taxon>
        <taxon>Chromadorea</taxon>
        <taxon>Rhabditida</taxon>
        <taxon>Spirurina</taxon>
        <taxon>Ascaridomorpha</taxon>
        <taxon>Ascaridoidea</taxon>
        <taxon>Ascarididae</taxon>
        <taxon>Parascaris</taxon>
    </lineage>
</organism>